<dbReference type="AlphaFoldDB" id="A0A6G1IHC9"/>
<dbReference type="InterPro" id="IPR056884">
    <property type="entry name" value="NPHP3-like_N"/>
</dbReference>
<keyword evidence="4" id="KW-1185">Reference proteome</keyword>
<evidence type="ECO:0000259" key="2">
    <source>
        <dbReference type="Pfam" id="PF24883"/>
    </source>
</evidence>
<name>A0A6G1IHC9_9PLEO</name>
<dbReference type="PANTHER" id="PTHR10039">
    <property type="entry name" value="AMELOGENIN"/>
    <property type="match status" value="1"/>
</dbReference>
<organism evidence="3 4">
    <name type="scientific">Lentithecium fluviatile CBS 122367</name>
    <dbReference type="NCBI Taxonomy" id="1168545"/>
    <lineage>
        <taxon>Eukaryota</taxon>
        <taxon>Fungi</taxon>
        <taxon>Dikarya</taxon>
        <taxon>Ascomycota</taxon>
        <taxon>Pezizomycotina</taxon>
        <taxon>Dothideomycetes</taxon>
        <taxon>Pleosporomycetidae</taxon>
        <taxon>Pleosporales</taxon>
        <taxon>Massarineae</taxon>
        <taxon>Lentitheciaceae</taxon>
        <taxon>Lentithecium</taxon>
    </lineage>
</organism>
<dbReference type="Proteomes" id="UP000799291">
    <property type="component" value="Unassembled WGS sequence"/>
</dbReference>
<dbReference type="PANTHER" id="PTHR10039:SF16">
    <property type="entry name" value="GPI INOSITOL-DEACYLASE"/>
    <property type="match status" value="1"/>
</dbReference>
<dbReference type="SUPFAM" id="SSF52540">
    <property type="entry name" value="P-loop containing nucleoside triphosphate hydrolases"/>
    <property type="match status" value="1"/>
</dbReference>
<dbReference type="Pfam" id="PF24883">
    <property type="entry name" value="NPHP3_N"/>
    <property type="match status" value="1"/>
</dbReference>
<dbReference type="Gene3D" id="3.40.50.300">
    <property type="entry name" value="P-loop containing nucleotide triphosphate hydrolases"/>
    <property type="match status" value="1"/>
</dbReference>
<evidence type="ECO:0000313" key="3">
    <source>
        <dbReference type="EMBL" id="KAF2677634.1"/>
    </source>
</evidence>
<evidence type="ECO:0000256" key="1">
    <source>
        <dbReference type="ARBA" id="ARBA00022737"/>
    </source>
</evidence>
<protein>
    <recommendedName>
        <fullName evidence="2">Nephrocystin 3-like N-terminal domain-containing protein</fullName>
    </recommendedName>
</protein>
<keyword evidence="1" id="KW-0677">Repeat</keyword>
<feature type="domain" description="Nephrocystin 3-like N-terminal" evidence="2">
    <location>
        <begin position="191"/>
        <end position="358"/>
    </location>
</feature>
<dbReference type="EMBL" id="MU005620">
    <property type="protein sequence ID" value="KAF2677634.1"/>
    <property type="molecule type" value="Genomic_DNA"/>
</dbReference>
<accession>A0A6G1IHC9</accession>
<dbReference type="InterPro" id="IPR027417">
    <property type="entry name" value="P-loop_NTPase"/>
</dbReference>
<evidence type="ECO:0000313" key="4">
    <source>
        <dbReference type="Proteomes" id="UP000799291"/>
    </source>
</evidence>
<gene>
    <name evidence="3" type="ORF">K458DRAFT_377920</name>
</gene>
<dbReference type="OrthoDB" id="195446at2759"/>
<sequence>MAEAAAAATGLQLIHFSGVVLDGCLKYISKAKAANREIERIINDISGLERILRRLHTLITDADPDQHIPLTSLGRLDGAFQYCLTVLQELQTRLTTLTNASSARRKLLWPLEEGKVIEILGKLGEQKQTFILALTGELVFASGAASRQGREVLETLKDIKAKEERSSILRWLGGPDPSTNFDTARRKHEKGAGEWLLQSEEFQSWKTSNGHLMWVSGIPGAGKTILSSTVIEYLTTQHACQTNSRLAYYFFDFNDFGKQTIQGCLKSVVQQLCAQASEVPEPLRMIYDTCKGTSPTTAQLAEILSAFNDGTPQNFIVIDALDECRQDEVENERTVFFDVLSQLKNATTGAYRIFITSRAEADISNAMKSLADVGLELKGQGVADDIRSHVVASINNDARMKKWPQSVKDEVINDLSKKANGM</sequence>
<proteinExistence type="predicted"/>
<reference evidence="3" key="1">
    <citation type="journal article" date="2020" name="Stud. Mycol.">
        <title>101 Dothideomycetes genomes: a test case for predicting lifestyles and emergence of pathogens.</title>
        <authorList>
            <person name="Haridas S."/>
            <person name="Albert R."/>
            <person name="Binder M."/>
            <person name="Bloem J."/>
            <person name="Labutti K."/>
            <person name="Salamov A."/>
            <person name="Andreopoulos B."/>
            <person name="Baker S."/>
            <person name="Barry K."/>
            <person name="Bills G."/>
            <person name="Bluhm B."/>
            <person name="Cannon C."/>
            <person name="Castanera R."/>
            <person name="Culley D."/>
            <person name="Daum C."/>
            <person name="Ezra D."/>
            <person name="Gonzalez J."/>
            <person name="Henrissat B."/>
            <person name="Kuo A."/>
            <person name="Liang C."/>
            <person name="Lipzen A."/>
            <person name="Lutzoni F."/>
            <person name="Magnuson J."/>
            <person name="Mondo S."/>
            <person name="Nolan M."/>
            <person name="Ohm R."/>
            <person name="Pangilinan J."/>
            <person name="Park H.-J."/>
            <person name="Ramirez L."/>
            <person name="Alfaro M."/>
            <person name="Sun H."/>
            <person name="Tritt A."/>
            <person name="Yoshinaga Y."/>
            <person name="Zwiers L.-H."/>
            <person name="Turgeon B."/>
            <person name="Goodwin S."/>
            <person name="Spatafora J."/>
            <person name="Crous P."/>
            <person name="Grigoriev I."/>
        </authorList>
    </citation>
    <scope>NUCLEOTIDE SEQUENCE</scope>
    <source>
        <strain evidence="3">CBS 122367</strain>
    </source>
</reference>